<proteinExistence type="predicted"/>
<dbReference type="Proteomes" id="UP000479710">
    <property type="component" value="Unassembled WGS sequence"/>
</dbReference>
<dbReference type="EMBL" id="SPHZ02000009">
    <property type="protein sequence ID" value="KAF0901095.1"/>
    <property type="molecule type" value="Genomic_DNA"/>
</dbReference>
<organism evidence="1 2">
    <name type="scientific">Oryza meyeriana var. granulata</name>
    <dbReference type="NCBI Taxonomy" id="110450"/>
    <lineage>
        <taxon>Eukaryota</taxon>
        <taxon>Viridiplantae</taxon>
        <taxon>Streptophyta</taxon>
        <taxon>Embryophyta</taxon>
        <taxon>Tracheophyta</taxon>
        <taxon>Spermatophyta</taxon>
        <taxon>Magnoliopsida</taxon>
        <taxon>Liliopsida</taxon>
        <taxon>Poales</taxon>
        <taxon>Poaceae</taxon>
        <taxon>BOP clade</taxon>
        <taxon>Oryzoideae</taxon>
        <taxon>Oryzeae</taxon>
        <taxon>Oryzinae</taxon>
        <taxon>Oryza</taxon>
        <taxon>Oryza meyeriana</taxon>
    </lineage>
</organism>
<keyword evidence="2" id="KW-1185">Reference proteome</keyword>
<protein>
    <submittedName>
        <fullName evidence="1">Uncharacterized protein</fullName>
    </submittedName>
</protein>
<dbReference type="AlphaFoldDB" id="A0A6G1CKB7"/>
<gene>
    <name evidence="1" type="ORF">E2562_037700</name>
</gene>
<reference evidence="1 2" key="1">
    <citation type="submission" date="2019-11" db="EMBL/GenBank/DDBJ databases">
        <title>Whole genome sequence of Oryza granulata.</title>
        <authorList>
            <person name="Li W."/>
        </authorList>
    </citation>
    <scope>NUCLEOTIDE SEQUENCE [LARGE SCALE GENOMIC DNA]</scope>
    <source>
        <strain evidence="2">cv. Menghai</strain>
        <tissue evidence="1">Leaf</tissue>
    </source>
</reference>
<evidence type="ECO:0000313" key="2">
    <source>
        <dbReference type="Proteomes" id="UP000479710"/>
    </source>
</evidence>
<sequence length="93" mass="10027">MGDAVARAGGLGEWAAVGRRGGLGEWAAVGLGEWAAAAVGRRGSDRENERPDRENERWEWLGPRVEWTHLGFVWVGPIVHMGPCLRGPIGARG</sequence>
<name>A0A6G1CKB7_9ORYZ</name>
<comment type="caution">
    <text evidence="1">The sequence shown here is derived from an EMBL/GenBank/DDBJ whole genome shotgun (WGS) entry which is preliminary data.</text>
</comment>
<accession>A0A6G1CKB7</accession>
<evidence type="ECO:0000313" key="1">
    <source>
        <dbReference type="EMBL" id="KAF0901095.1"/>
    </source>
</evidence>